<dbReference type="AlphaFoldDB" id="A0A7G5BUR1"/>
<protein>
    <submittedName>
        <fullName evidence="2">InlB B-repeat-containing protein</fullName>
    </submittedName>
</protein>
<accession>A0A7G5BUR1</accession>
<keyword evidence="3" id="KW-1185">Reference proteome</keyword>
<dbReference type="InterPro" id="IPR042229">
    <property type="entry name" value="Listeria/Bacterioides_rpt_sf"/>
</dbReference>
<dbReference type="Pfam" id="PF09479">
    <property type="entry name" value="Flg_new"/>
    <property type="match status" value="6"/>
</dbReference>
<evidence type="ECO:0000313" key="2">
    <source>
        <dbReference type="EMBL" id="QMV40695.1"/>
    </source>
</evidence>
<gene>
    <name evidence="2" type="ORF">FPL14_05360</name>
</gene>
<reference evidence="2 3" key="1">
    <citation type="submission" date="2019-07" db="EMBL/GenBank/DDBJ databases">
        <authorList>
            <person name="Kim J.K."/>
            <person name="Cheong H.-M."/>
            <person name="Choi Y."/>
            <person name="Hwang K.J."/>
            <person name="Lee S."/>
            <person name="Choi C."/>
        </authorList>
    </citation>
    <scope>NUCLEOTIDE SEQUENCE [LARGE SCALE GENOMIC DNA]</scope>
    <source>
        <strain evidence="2 3">KS 22</strain>
    </source>
</reference>
<name>A0A7G5BUR1_9BACL</name>
<evidence type="ECO:0000313" key="3">
    <source>
        <dbReference type="Proteomes" id="UP000515679"/>
    </source>
</evidence>
<dbReference type="GO" id="GO:0030313">
    <property type="term" value="C:cell envelope"/>
    <property type="evidence" value="ECO:0007669"/>
    <property type="project" value="UniProtKB-SubCell"/>
</dbReference>
<dbReference type="NCBIfam" id="TIGR02543">
    <property type="entry name" value="List_Bact_rpt"/>
    <property type="match status" value="4"/>
</dbReference>
<dbReference type="Proteomes" id="UP000515679">
    <property type="component" value="Chromosome"/>
</dbReference>
<dbReference type="KEGG" id="cchl:FPL14_05360"/>
<organism evidence="2 3">
    <name type="scientific">Cohnella cholangitidis</name>
    <dbReference type="NCBI Taxonomy" id="2598458"/>
    <lineage>
        <taxon>Bacteria</taxon>
        <taxon>Bacillati</taxon>
        <taxon>Bacillota</taxon>
        <taxon>Bacilli</taxon>
        <taxon>Bacillales</taxon>
        <taxon>Paenibacillaceae</taxon>
        <taxon>Cohnella</taxon>
    </lineage>
</organism>
<evidence type="ECO:0000256" key="1">
    <source>
        <dbReference type="ARBA" id="ARBA00004196"/>
    </source>
</evidence>
<comment type="subcellular location">
    <subcellularLocation>
        <location evidence="1">Cell envelope</location>
    </subcellularLocation>
</comment>
<dbReference type="Gene3D" id="2.60.40.4270">
    <property type="entry name" value="Listeria-Bacteroides repeat domain"/>
    <property type="match status" value="6"/>
</dbReference>
<dbReference type="EMBL" id="CP041969">
    <property type="protein sequence ID" value="QMV40695.1"/>
    <property type="molecule type" value="Genomic_DNA"/>
</dbReference>
<sequence>MDCESLYGNLNSNGGSAVSSQAVSDGVQAVQPAAPNKSGNTFGGWYTDAGLTTAFAFTTPITGNTTLYAKWTPNTYTVTFNSNGGTAVGGQSVSHNGTATAPSEPTLPGSTFGWWYLDDVTFSTPFLFTTPIIGDTTLYAKWTINQYLILFNSDGGTAVSNQTVSHNSTATTPSNPTKVGHSFSGWYTDAGLTMPFAFTTAIRGNLTLYAGWTAEVYPVTFNSNGGTAVSAQSVSYNDTAIAPTDPTKTGYTFEGWYKDAGFTTLFHFTDAITGTATLHAKWLADIHTVTFESNGGTSVSSQEVSYDGTATEPADPAKTGYAFEAWYTDEDMTVPFTFSTAITGDLTLYANWTANSYAVTFDSNGGSTVSSQPVSYNNTATAPADPTMAGHTFEGWYTDEDLTTAFTFATAITGI</sequence>
<dbReference type="InterPro" id="IPR013378">
    <property type="entry name" value="InlB-like_B-rpt"/>
</dbReference>
<proteinExistence type="predicted"/>